<evidence type="ECO:0000256" key="2">
    <source>
        <dbReference type="ARBA" id="ARBA00006840"/>
    </source>
</evidence>
<dbReference type="GO" id="GO:0005886">
    <property type="term" value="C:plasma membrane"/>
    <property type="evidence" value="ECO:0007669"/>
    <property type="project" value="TreeGrafter"/>
</dbReference>
<name>A0A9Q1DGJ9_CONCO</name>
<dbReference type="EMBL" id="JAFJMO010000008">
    <property type="protein sequence ID" value="KAJ8269296.1"/>
    <property type="molecule type" value="Genomic_DNA"/>
</dbReference>
<dbReference type="SUPFAM" id="SSF48652">
    <property type="entry name" value="Tetraspanin"/>
    <property type="match status" value="1"/>
</dbReference>
<gene>
    <name evidence="8" type="ORF">COCON_G00119030</name>
</gene>
<dbReference type="Gene3D" id="1.10.1450.10">
    <property type="entry name" value="Tetraspanin"/>
    <property type="match status" value="1"/>
</dbReference>
<evidence type="ECO:0000313" key="9">
    <source>
        <dbReference type="Proteomes" id="UP001152803"/>
    </source>
</evidence>
<evidence type="ECO:0000313" key="8">
    <source>
        <dbReference type="EMBL" id="KAJ8269296.1"/>
    </source>
</evidence>
<evidence type="ECO:0000256" key="5">
    <source>
        <dbReference type="ARBA" id="ARBA00023136"/>
    </source>
</evidence>
<evidence type="ECO:0000256" key="3">
    <source>
        <dbReference type="ARBA" id="ARBA00022692"/>
    </source>
</evidence>
<dbReference type="InterPro" id="IPR018499">
    <property type="entry name" value="Tetraspanin/Peripherin"/>
</dbReference>
<keyword evidence="3 7" id="KW-0812">Transmembrane</keyword>
<comment type="similarity">
    <text evidence="2 7">Belongs to the tetraspanin (TM4SF) family.</text>
</comment>
<protein>
    <recommendedName>
        <fullName evidence="7">Tetraspanin</fullName>
    </recommendedName>
</protein>
<feature type="transmembrane region" description="Helical" evidence="7">
    <location>
        <begin position="215"/>
        <end position="237"/>
    </location>
</feature>
<keyword evidence="9" id="KW-1185">Reference proteome</keyword>
<feature type="disulfide bond" evidence="6">
    <location>
        <begin position="141"/>
        <end position="171"/>
    </location>
</feature>
<dbReference type="Proteomes" id="UP001152803">
    <property type="component" value="Unassembled WGS sequence"/>
</dbReference>
<evidence type="ECO:0000256" key="4">
    <source>
        <dbReference type="ARBA" id="ARBA00022989"/>
    </source>
</evidence>
<feature type="disulfide bond" evidence="6">
    <location>
        <begin position="142"/>
        <end position="159"/>
    </location>
</feature>
<dbReference type="PIRSF" id="PIRSF002419">
    <property type="entry name" value="Tetraspanin"/>
    <property type="match status" value="1"/>
</dbReference>
<proteinExistence type="inferred from homology"/>
<comment type="caution">
    <text evidence="8">The sequence shown here is derived from an EMBL/GenBank/DDBJ whole genome shotgun (WGS) entry which is preliminary data.</text>
</comment>
<reference evidence="8" key="1">
    <citation type="journal article" date="2023" name="Science">
        <title>Genome structures resolve the early diversification of teleost fishes.</title>
        <authorList>
            <person name="Parey E."/>
            <person name="Louis A."/>
            <person name="Montfort J."/>
            <person name="Bouchez O."/>
            <person name="Roques C."/>
            <person name="Iampietro C."/>
            <person name="Lluch J."/>
            <person name="Castinel A."/>
            <person name="Donnadieu C."/>
            <person name="Desvignes T."/>
            <person name="Floi Bucao C."/>
            <person name="Jouanno E."/>
            <person name="Wen M."/>
            <person name="Mejri S."/>
            <person name="Dirks R."/>
            <person name="Jansen H."/>
            <person name="Henkel C."/>
            <person name="Chen W.J."/>
            <person name="Zahm M."/>
            <person name="Cabau C."/>
            <person name="Klopp C."/>
            <person name="Thompson A.W."/>
            <person name="Robinson-Rechavi M."/>
            <person name="Braasch I."/>
            <person name="Lecointre G."/>
            <person name="Bobe J."/>
            <person name="Postlethwait J.H."/>
            <person name="Berthelot C."/>
            <person name="Roest Crollius H."/>
            <person name="Guiguen Y."/>
        </authorList>
    </citation>
    <scope>NUCLEOTIDE SEQUENCE</scope>
    <source>
        <strain evidence="8">Concon-B</strain>
    </source>
</reference>
<dbReference type="PRINTS" id="PR00259">
    <property type="entry name" value="TMFOUR"/>
</dbReference>
<dbReference type="InterPro" id="IPR000301">
    <property type="entry name" value="Tetraspanin_animals"/>
</dbReference>
<dbReference type="Pfam" id="PF00335">
    <property type="entry name" value="Tetraspanin"/>
    <property type="match status" value="1"/>
</dbReference>
<keyword evidence="6" id="KW-1015">Disulfide bond</keyword>
<feature type="transmembrane region" description="Helical" evidence="7">
    <location>
        <begin position="79"/>
        <end position="103"/>
    </location>
</feature>
<dbReference type="InterPro" id="IPR008952">
    <property type="entry name" value="Tetraspanin_EC2_sf"/>
</dbReference>
<dbReference type="AlphaFoldDB" id="A0A9Q1DGJ9"/>
<comment type="subcellular location">
    <subcellularLocation>
        <location evidence="1 7">Membrane</location>
        <topology evidence="1 7">Multi-pass membrane protein</topology>
    </subcellularLocation>
</comment>
<dbReference type="GO" id="GO:1900746">
    <property type="term" value="P:regulation of vascular endothelial growth factor signaling pathway"/>
    <property type="evidence" value="ECO:0007669"/>
    <property type="project" value="TreeGrafter"/>
</dbReference>
<keyword evidence="4 7" id="KW-1133">Transmembrane helix</keyword>
<evidence type="ECO:0000256" key="6">
    <source>
        <dbReference type="PIRSR" id="PIRSR002419-1"/>
    </source>
</evidence>
<dbReference type="PANTHER" id="PTHR19282">
    <property type="entry name" value="TETRASPANIN"/>
    <property type="match status" value="1"/>
</dbReference>
<feature type="transmembrane region" description="Helical" evidence="7">
    <location>
        <begin position="12"/>
        <end position="37"/>
    </location>
</feature>
<sequence>MAKVNSCFKGLFVFFNILFGIAGGVLLTLGILAHSFYHDHEEFSSMFVGVVVLYLMGGITMAISFLGAYGAFKEKKWPLIVFAASMALGFCGLLRAGTLVIILRPEVKSETEEHFRAILPLDEAAPEFKQVADMLQTQLKCCGLFNGYQDWRSSIPDSCRCSRWDLESDKCERVEAAMRFDEELDSDSQQLVYKQPCFPIIEKYMDRYFNMATGIIFGFAFLALMGLIMSVVLIWYIKRRDPPAPMIFSFNQDPPKYTQLYNPS</sequence>
<evidence type="ECO:0000256" key="7">
    <source>
        <dbReference type="RuleBase" id="RU361218"/>
    </source>
</evidence>
<dbReference type="PANTHER" id="PTHR19282:SF456">
    <property type="entry name" value="CD63 MOLECULE"/>
    <property type="match status" value="1"/>
</dbReference>
<feature type="transmembrane region" description="Helical" evidence="7">
    <location>
        <begin position="43"/>
        <end position="72"/>
    </location>
</feature>
<evidence type="ECO:0000256" key="1">
    <source>
        <dbReference type="ARBA" id="ARBA00004141"/>
    </source>
</evidence>
<accession>A0A9Q1DGJ9</accession>
<dbReference type="OrthoDB" id="5982705at2759"/>
<organism evidence="8 9">
    <name type="scientific">Conger conger</name>
    <name type="common">Conger eel</name>
    <name type="synonym">Muraena conger</name>
    <dbReference type="NCBI Taxonomy" id="82655"/>
    <lineage>
        <taxon>Eukaryota</taxon>
        <taxon>Metazoa</taxon>
        <taxon>Chordata</taxon>
        <taxon>Craniata</taxon>
        <taxon>Vertebrata</taxon>
        <taxon>Euteleostomi</taxon>
        <taxon>Actinopterygii</taxon>
        <taxon>Neopterygii</taxon>
        <taxon>Teleostei</taxon>
        <taxon>Anguilliformes</taxon>
        <taxon>Congridae</taxon>
        <taxon>Conger</taxon>
    </lineage>
</organism>
<keyword evidence="5 7" id="KW-0472">Membrane</keyword>